<proteinExistence type="predicted"/>
<comment type="caution">
    <text evidence="2">The sequence shown here is derived from an EMBL/GenBank/DDBJ whole genome shotgun (WGS) entry which is preliminary data.</text>
</comment>
<dbReference type="AlphaFoldDB" id="A0AAD7TPR7"/>
<reference evidence="2" key="1">
    <citation type="submission" date="2022-11" db="EMBL/GenBank/DDBJ databases">
        <title>Genome Sequence of Cubamyces cubensis.</title>
        <authorList>
            <person name="Buettner E."/>
        </authorList>
    </citation>
    <scope>NUCLEOTIDE SEQUENCE</scope>
    <source>
        <strain evidence="2">MPL-01</strain>
    </source>
</reference>
<evidence type="ECO:0000256" key="1">
    <source>
        <dbReference type="SAM" id="MobiDB-lite"/>
    </source>
</evidence>
<evidence type="ECO:0000313" key="3">
    <source>
        <dbReference type="Proteomes" id="UP001215151"/>
    </source>
</evidence>
<sequence length="118" mass="12984">MMLYKMVEDGEEQNGVRGDADEEDQEQKMRSTSSAQIGHTGVYFRTSDDLGDLLRPSGFSLRSVFCRLLSRRLSHSAHTQLPLIPSKFTSDELIATLGIVSSVPRNAVCVVCNVPPAN</sequence>
<dbReference type="EMBL" id="JAPEVG010000210">
    <property type="protein sequence ID" value="KAJ8473783.1"/>
    <property type="molecule type" value="Genomic_DNA"/>
</dbReference>
<feature type="region of interest" description="Disordered" evidence="1">
    <location>
        <begin position="1"/>
        <end position="34"/>
    </location>
</feature>
<keyword evidence="3" id="KW-1185">Reference proteome</keyword>
<organism evidence="2 3">
    <name type="scientific">Trametes cubensis</name>
    <dbReference type="NCBI Taxonomy" id="1111947"/>
    <lineage>
        <taxon>Eukaryota</taxon>
        <taxon>Fungi</taxon>
        <taxon>Dikarya</taxon>
        <taxon>Basidiomycota</taxon>
        <taxon>Agaricomycotina</taxon>
        <taxon>Agaricomycetes</taxon>
        <taxon>Polyporales</taxon>
        <taxon>Polyporaceae</taxon>
        <taxon>Trametes</taxon>
    </lineage>
</organism>
<evidence type="ECO:0000313" key="2">
    <source>
        <dbReference type="EMBL" id="KAJ8473783.1"/>
    </source>
</evidence>
<dbReference type="Proteomes" id="UP001215151">
    <property type="component" value="Unassembled WGS sequence"/>
</dbReference>
<protein>
    <submittedName>
        <fullName evidence="2">Uncharacterized protein</fullName>
    </submittedName>
</protein>
<name>A0AAD7TPR7_9APHY</name>
<gene>
    <name evidence="2" type="ORF">ONZ51_g7642</name>
</gene>
<accession>A0AAD7TPR7</accession>